<protein>
    <submittedName>
        <fullName evidence="2">DUF1801 domain-containing protein</fullName>
    </submittedName>
</protein>
<keyword evidence="3" id="KW-1185">Reference proteome</keyword>
<organism evidence="2 3">
    <name type="scientific">Algoriphagus marincola</name>
    <dbReference type="NCBI Taxonomy" id="264027"/>
    <lineage>
        <taxon>Bacteria</taxon>
        <taxon>Pseudomonadati</taxon>
        <taxon>Bacteroidota</taxon>
        <taxon>Cytophagia</taxon>
        <taxon>Cytophagales</taxon>
        <taxon>Cyclobacteriaceae</taxon>
        <taxon>Algoriphagus</taxon>
    </lineage>
</organism>
<evidence type="ECO:0000313" key="2">
    <source>
        <dbReference type="EMBL" id="MBY5950563.1"/>
    </source>
</evidence>
<feature type="domain" description="YdhG-like" evidence="1">
    <location>
        <begin position="25"/>
        <end position="130"/>
    </location>
</feature>
<proteinExistence type="predicted"/>
<name>A0ABS7N2L4_9BACT</name>
<dbReference type="InterPro" id="IPR014922">
    <property type="entry name" value="YdhG-like"/>
</dbReference>
<dbReference type="EMBL" id="JAHVHP010000001">
    <property type="protein sequence ID" value="MBY5950563.1"/>
    <property type="molecule type" value="Genomic_DNA"/>
</dbReference>
<sequence length="141" mass="16226">MAENKTQPTDASVDDFLNQVESLKKREDAFRLKQIIEEVTGEKPIMWGPSIVGFGQYHYKYESGREGDFLIVGFSPRKTSLSLYLLGCMETSFEELFSKLGKHKTGSSCLYINKLSDVDEQVLRELIKKSYDYMKSKYPTE</sequence>
<dbReference type="RefSeq" id="WP_222583469.1">
    <property type="nucleotide sequence ID" value="NZ_JAHVHP010000001.1"/>
</dbReference>
<evidence type="ECO:0000259" key="1">
    <source>
        <dbReference type="Pfam" id="PF08818"/>
    </source>
</evidence>
<dbReference type="Proteomes" id="UP000766609">
    <property type="component" value="Unassembled WGS sequence"/>
</dbReference>
<reference evidence="2 3" key="1">
    <citation type="submission" date="2021-06" db="EMBL/GenBank/DDBJ databases">
        <title>44 bacteria genomes isolated from Dapeng, Shenzhen.</title>
        <authorList>
            <person name="Zheng W."/>
            <person name="Yu S."/>
            <person name="Huang Y."/>
        </authorList>
    </citation>
    <scope>NUCLEOTIDE SEQUENCE [LARGE SCALE GENOMIC DNA]</scope>
    <source>
        <strain evidence="2 3">DP5N14-6</strain>
    </source>
</reference>
<dbReference type="SUPFAM" id="SSF159888">
    <property type="entry name" value="YdhG-like"/>
    <property type="match status" value="1"/>
</dbReference>
<comment type="caution">
    <text evidence="2">The sequence shown here is derived from an EMBL/GenBank/DDBJ whole genome shotgun (WGS) entry which is preliminary data.</text>
</comment>
<gene>
    <name evidence="2" type="ORF">KUV23_06240</name>
</gene>
<evidence type="ECO:0000313" key="3">
    <source>
        <dbReference type="Proteomes" id="UP000766609"/>
    </source>
</evidence>
<dbReference type="Pfam" id="PF08818">
    <property type="entry name" value="DUF1801"/>
    <property type="match status" value="1"/>
</dbReference>
<accession>A0ABS7N2L4</accession>